<sequence length="62" mass="6775">MAKRRRKTKKTDDAIVTANDLAIIGAGFAALGNFFELLSLLKLREEETADGEAAKTPKPKRS</sequence>
<dbReference type="AlphaFoldDB" id="A0A3P3U8D7"/>
<keyword evidence="2" id="KW-1185">Reference proteome</keyword>
<dbReference type="EMBL" id="RRCN01000001">
    <property type="protein sequence ID" value="RRJ64733.1"/>
    <property type="molecule type" value="Genomic_DNA"/>
</dbReference>
<proteinExistence type="predicted"/>
<comment type="caution">
    <text evidence="1">The sequence shown here is derived from an EMBL/GenBank/DDBJ whole genome shotgun (WGS) entry which is preliminary data.</text>
</comment>
<evidence type="ECO:0000313" key="1">
    <source>
        <dbReference type="EMBL" id="RRJ64733.1"/>
    </source>
</evidence>
<dbReference type="RefSeq" id="WP_128632535.1">
    <property type="nucleotide sequence ID" value="NZ_RRCN01000001.1"/>
</dbReference>
<dbReference type="Proteomes" id="UP000267017">
    <property type="component" value="Unassembled WGS sequence"/>
</dbReference>
<gene>
    <name evidence="1" type="ORF">EHV15_18735</name>
</gene>
<name>A0A3P3U8D7_9BACL</name>
<reference evidence="1 2" key="1">
    <citation type="submission" date="2018-11" db="EMBL/GenBank/DDBJ databases">
        <title>Genome sequencing of Paenibacillus sp. KCOM 3021 (= ChDC PVNT-B20).</title>
        <authorList>
            <person name="Kook J.-K."/>
            <person name="Park S.-N."/>
            <person name="Lim Y.K."/>
        </authorList>
    </citation>
    <scope>NUCLEOTIDE SEQUENCE [LARGE SCALE GENOMIC DNA]</scope>
    <source>
        <strain evidence="1 2">KCOM 3021</strain>
    </source>
</reference>
<accession>A0A3P3U8D7</accession>
<protein>
    <submittedName>
        <fullName evidence="1">Uncharacterized protein</fullName>
    </submittedName>
</protein>
<evidence type="ECO:0000313" key="2">
    <source>
        <dbReference type="Proteomes" id="UP000267017"/>
    </source>
</evidence>
<organism evidence="1 2">
    <name type="scientific">Paenibacillus oralis</name>
    <dbReference type="NCBI Taxonomy" id="2490856"/>
    <lineage>
        <taxon>Bacteria</taxon>
        <taxon>Bacillati</taxon>
        <taxon>Bacillota</taxon>
        <taxon>Bacilli</taxon>
        <taxon>Bacillales</taxon>
        <taxon>Paenibacillaceae</taxon>
        <taxon>Paenibacillus</taxon>
    </lineage>
</organism>